<feature type="region of interest" description="Disordered" evidence="1">
    <location>
        <begin position="660"/>
        <end position="719"/>
    </location>
</feature>
<dbReference type="Proteomes" id="UP000030021">
    <property type="component" value="Unassembled WGS sequence"/>
</dbReference>
<dbReference type="SUPFAM" id="SSF53098">
    <property type="entry name" value="Ribonuclease H-like"/>
    <property type="match status" value="1"/>
</dbReference>
<dbReference type="PATRIC" id="fig|1288298.3.peg.1262"/>
<dbReference type="Gene3D" id="3.30.420.10">
    <property type="entry name" value="Ribonuclease H-like superfamily/Ribonuclease H"/>
    <property type="match status" value="1"/>
</dbReference>
<dbReference type="HOGENOM" id="CLU_384451_0_0_5"/>
<dbReference type="EMBL" id="AONH01000006">
    <property type="protein sequence ID" value="KGM88839.1"/>
    <property type="molecule type" value="Genomic_DNA"/>
</dbReference>
<dbReference type="AlphaFoldDB" id="A0A0A0HQI7"/>
<dbReference type="eggNOG" id="COG2801">
    <property type="taxonomic scope" value="Bacteria"/>
</dbReference>
<dbReference type="RefSeq" id="WP_052115276.1">
    <property type="nucleotide sequence ID" value="NZ_KN293977.1"/>
</dbReference>
<reference evidence="2 3" key="1">
    <citation type="submission" date="2013-01" db="EMBL/GenBank/DDBJ databases">
        <authorList>
            <person name="Fiebig A."/>
            <person name="Goeker M."/>
            <person name="Klenk H.-P.P."/>
        </authorList>
    </citation>
    <scope>NUCLEOTIDE SEQUENCE [LARGE SCALE GENOMIC DNA]</scope>
    <source>
        <strain evidence="2 3">DSM 17069</strain>
    </source>
</reference>
<organism evidence="2 3">
    <name type="scientific">Roseovarius mucosus DSM 17069</name>
    <dbReference type="NCBI Taxonomy" id="1288298"/>
    <lineage>
        <taxon>Bacteria</taxon>
        <taxon>Pseudomonadati</taxon>
        <taxon>Pseudomonadota</taxon>
        <taxon>Alphaproteobacteria</taxon>
        <taxon>Rhodobacterales</taxon>
        <taxon>Roseobacteraceae</taxon>
        <taxon>Roseovarius</taxon>
    </lineage>
</organism>
<feature type="compositionally biased region" description="Polar residues" evidence="1">
    <location>
        <begin position="698"/>
        <end position="708"/>
    </location>
</feature>
<dbReference type="InterPro" id="IPR012337">
    <property type="entry name" value="RNaseH-like_sf"/>
</dbReference>
<dbReference type="GO" id="GO:0003676">
    <property type="term" value="F:nucleic acid binding"/>
    <property type="evidence" value="ECO:0007669"/>
    <property type="project" value="InterPro"/>
</dbReference>
<gene>
    <name evidence="2" type="ORF">rosmuc_01250</name>
</gene>
<accession>A0A0A0HQI7</accession>
<sequence>MTKRFPYKVPNGSDLTLDGQTWRVDGKDRDGFLVTGDEGAQTLLTFDRVKTAIAQSKCQVTTPKEREEIIRLKEYTNGLTDITQLSEEQQRNARALAALINVIDELEAEGRKITHAYLNQPIVRKRLYARALEITGDKRLFEGLTLGSTKPRLAEPGSVFPKGRTLCERRETYQSFGRNPVVLAHRHDQKGLHGEAACKLSPWQIKVVLYCLNRFCNPTAPQLSEIYEATKALMPIPEEEMLAGRSHPTIVTVRNWQKGISFIAQKYARLGARAAKNKYGTGSTDQRALMFGERVLTDQAYLSVFTKSDGTIGAEEIDPTTASPELGENEIIRVWLHLMIDTATRMPLAWTISETAGSDHTFHLLRMATRDKAREKIEFGCKNDPAPAAGLLLTVADNGTATRNGPVYSSQLGLGAAVQTGRTYHSTDNPHMERIFGTFQFSVLNFEAGYVGSKPGDNPGYDAEAKTRLTPYDIMRVASRYLIDEFPREPHTGVGMFGATPAEKLDEVLELYSGVEAPDPEKRIIQLGLKRTVSTTSEGILFDGIPYTSPELNLFSDGKAKKVDVYLDPDFLGTVIVMPHGTKQKIEAKLSYSAYADLTYFQAKQLMKVAAQGEPKKREQSNKDLLEAKRRRALESGFYPDPNCHESYMSLPRYEKQAEANAQIGPNKGTPRVQTTKPGSITDRPRKDPPKSAKPHSTAPQASTSQSRGGFAPITKSKL</sequence>
<evidence type="ECO:0000313" key="3">
    <source>
        <dbReference type="Proteomes" id="UP000030021"/>
    </source>
</evidence>
<name>A0A0A0HQI7_9RHOB</name>
<protein>
    <submittedName>
        <fullName evidence="2">Integrase core domain protein</fullName>
    </submittedName>
</protein>
<proteinExistence type="predicted"/>
<evidence type="ECO:0000313" key="2">
    <source>
        <dbReference type="EMBL" id="KGM88839.1"/>
    </source>
</evidence>
<comment type="caution">
    <text evidence="2">The sequence shown here is derived from an EMBL/GenBank/DDBJ whole genome shotgun (WGS) entry which is preliminary data.</text>
</comment>
<dbReference type="InterPro" id="IPR036397">
    <property type="entry name" value="RNaseH_sf"/>
</dbReference>
<evidence type="ECO:0000256" key="1">
    <source>
        <dbReference type="SAM" id="MobiDB-lite"/>
    </source>
</evidence>